<reference evidence="13" key="1">
    <citation type="submission" date="2016-05" db="EMBL/GenBank/DDBJ databases">
        <title>Comparative genomics of biotechnologically important yeasts.</title>
        <authorList>
            <consortium name="DOE Joint Genome Institute"/>
            <person name="Riley R."/>
            <person name="Haridas S."/>
            <person name="Wolfe K.H."/>
            <person name="Lopes M.R."/>
            <person name="Hittinger C.T."/>
            <person name="Goker M."/>
            <person name="Salamov A."/>
            <person name="Wisecaver J."/>
            <person name="Long T.M."/>
            <person name="Aerts A.L."/>
            <person name="Barry K."/>
            <person name="Choi C."/>
            <person name="Clum A."/>
            <person name="Coughlan A.Y."/>
            <person name="Deshpande S."/>
            <person name="Douglass A.P."/>
            <person name="Hanson S.J."/>
            <person name="Klenk H.-P."/>
            <person name="Labutti K."/>
            <person name="Lapidus A."/>
            <person name="Lindquist E."/>
            <person name="Lipzen A."/>
            <person name="Meier-Kolthoff J.P."/>
            <person name="Ohm R.A."/>
            <person name="Otillar R.P."/>
            <person name="Pangilinan J."/>
            <person name="Peng Y."/>
            <person name="Rokas A."/>
            <person name="Rosa C.A."/>
            <person name="Scheuner C."/>
            <person name="Sibirny A.A."/>
            <person name="Slot J.C."/>
            <person name="Stielow J.B."/>
            <person name="Sun H."/>
            <person name="Kurtzman C.P."/>
            <person name="Blackwell M."/>
            <person name="Grigoriev I.V."/>
            <person name="Jeffries T.W."/>
        </authorList>
    </citation>
    <scope>NUCLEOTIDE SEQUENCE [LARGE SCALE GENOMIC DNA]</scope>
    <source>
        <strain evidence="13">NRRL Y-2460</strain>
    </source>
</reference>
<evidence type="ECO:0000256" key="10">
    <source>
        <dbReference type="SAM" id="Phobius"/>
    </source>
</evidence>
<keyword evidence="9 10" id="KW-0472">Membrane</keyword>
<dbReference type="EMBL" id="KV454012">
    <property type="protein sequence ID" value="ODV97314.1"/>
    <property type="molecule type" value="Genomic_DNA"/>
</dbReference>
<dbReference type="GO" id="GO:0006890">
    <property type="term" value="P:retrograde vesicle-mediated transport, Golgi to endoplasmic reticulum"/>
    <property type="evidence" value="ECO:0007669"/>
    <property type="project" value="TreeGrafter"/>
</dbReference>
<evidence type="ECO:0000256" key="5">
    <source>
        <dbReference type="ARBA" id="ARBA00022824"/>
    </source>
</evidence>
<evidence type="ECO:0000256" key="9">
    <source>
        <dbReference type="ARBA" id="ARBA00023136"/>
    </source>
</evidence>
<keyword evidence="7" id="KW-0653">Protein transport</keyword>
<dbReference type="OrthoDB" id="4008582at2759"/>
<dbReference type="PANTHER" id="PTHR13050:SF7">
    <property type="entry name" value="VESICLE TRANSPORT PROTEIN USE1"/>
    <property type="match status" value="1"/>
</dbReference>
<evidence type="ECO:0000256" key="3">
    <source>
        <dbReference type="ARBA" id="ARBA00022448"/>
    </source>
</evidence>
<dbReference type="InterPro" id="IPR019150">
    <property type="entry name" value="Vesicle_transport_protein_Use1"/>
</dbReference>
<dbReference type="InterPro" id="IPR000727">
    <property type="entry name" value="T_SNARE_dom"/>
</dbReference>
<comment type="subcellular location">
    <subcellularLocation>
        <location evidence="1">Endoplasmic reticulum membrane</location>
        <topology evidence="1">Single-pass type IV membrane protein</topology>
    </subcellularLocation>
</comment>
<dbReference type="GO" id="GO:0005484">
    <property type="term" value="F:SNAP receptor activity"/>
    <property type="evidence" value="ECO:0007669"/>
    <property type="project" value="TreeGrafter"/>
</dbReference>
<dbReference type="PROSITE" id="PS50192">
    <property type="entry name" value="T_SNARE"/>
    <property type="match status" value="1"/>
</dbReference>
<dbReference type="STRING" id="669874.A0A1E4U007"/>
<comment type="similarity">
    <text evidence="2">Belongs to the USE1 family.</text>
</comment>
<evidence type="ECO:0000256" key="6">
    <source>
        <dbReference type="ARBA" id="ARBA00022892"/>
    </source>
</evidence>
<dbReference type="GO" id="GO:0005789">
    <property type="term" value="C:endoplasmic reticulum membrane"/>
    <property type="evidence" value="ECO:0007669"/>
    <property type="project" value="UniProtKB-SubCell"/>
</dbReference>
<name>A0A1E4U007_PACTA</name>
<evidence type="ECO:0000256" key="1">
    <source>
        <dbReference type="ARBA" id="ARBA00004163"/>
    </source>
</evidence>
<evidence type="ECO:0000313" key="12">
    <source>
        <dbReference type="EMBL" id="ODV97314.1"/>
    </source>
</evidence>
<organism evidence="12 13">
    <name type="scientific">Pachysolen tannophilus NRRL Y-2460</name>
    <dbReference type="NCBI Taxonomy" id="669874"/>
    <lineage>
        <taxon>Eukaryota</taxon>
        <taxon>Fungi</taxon>
        <taxon>Dikarya</taxon>
        <taxon>Ascomycota</taxon>
        <taxon>Saccharomycotina</taxon>
        <taxon>Pichiomycetes</taxon>
        <taxon>Pachysolenaceae</taxon>
        <taxon>Pachysolen</taxon>
    </lineage>
</organism>
<feature type="domain" description="T-SNARE coiled-coil homology" evidence="11">
    <location>
        <begin position="189"/>
        <end position="251"/>
    </location>
</feature>
<evidence type="ECO:0000256" key="2">
    <source>
        <dbReference type="ARBA" id="ARBA00007891"/>
    </source>
</evidence>
<evidence type="ECO:0000256" key="4">
    <source>
        <dbReference type="ARBA" id="ARBA00022692"/>
    </source>
</evidence>
<keyword evidence="3" id="KW-0813">Transport</keyword>
<evidence type="ECO:0000259" key="11">
    <source>
        <dbReference type="PROSITE" id="PS50192"/>
    </source>
</evidence>
<gene>
    <name evidence="12" type="ORF">PACTADRAFT_49047</name>
</gene>
<evidence type="ECO:0000256" key="8">
    <source>
        <dbReference type="ARBA" id="ARBA00022989"/>
    </source>
</evidence>
<dbReference type="GO" id="GO:0031201">
    <property type="term" value="C:SNARE complex"/>
    <property type="evidence" value="ECO:0007669"/>
    <property type="project" value="TreeGrafter"/>
</dbReference>
<evidence type="ECO:0000313" key="13">
    <source>
        <dbReference type="Proteomes" id="UP000094236"/>
    </source>
</evidence>
<dbReference type="Gene3D" id="1.20.5.110">
    <property type="match status" value="1"/>
</dbReference>
<keyword evidence="4 10" id="KW-0812">Transmembrane</keyword>
<keyword evidence="6" id="KW-0931">ER-Golgi transport</keyword>
<keyword evidence="8 10" id="KW-1133">Transmembrane helix</keyword>
<proteinExistence type="inferred from homology"/>
<dbReference type="PANTHER" id="PTHR13050">
    <property type="entry name" value="USE1-LIKE PROTEIN"/>
    <property type="match status" value="1"/>
</dbReference>
<dbReference type="AlphaFoldDB" id="A0A1E4U007"/>
<feature type="transmembrane region" description="Helical" evidence="10">
    <location>
        <begin position="259"/>
        <end position="280"/>
    </location>
</feature>
<accession>A0A1E4U007</accession>
<keyword evidence="5" id="KW-0256">Endoplasmic reticulum</keyword>
<dbReference type="Proteomes" id="UP000094236">
    <property type="component" value="Unassembled WGS sequence"/>
</dbReference>
<dbReference type="GO" id="GO:0015031">
    <property type="term" value="P:protein transport"/>
    <property type="evidence" value="ECO:0007669"/>
    <property type="project" value="UniProtKB-KW"/>
</dbReference>
<evidence type="ECO:0000256" key="7">
    <source>
        <dbReference type="ARBA" id="ARBA00022927"/>
    </source>
</evidence>
<dbReference type="Pfam" id="PF09753">
    <property type="entry name" value="Use1"/>
    <property type="match status" value="1"/>
</dbReference>
<keyword evidence="13" id="KW-1185">Reference proteome</keyword>
<protein>
    <recommendedName>
        <fullName evidence="11">t-SNARE coiled-coil homology domain-containing protein</fullName>
    </recommendedName>
</protein>
<sequence length="283" mass="32683">MEMVNNPVTNCEMSSYQELYQIAINLNQQLASEIVELNEEDENSDSVAFLNTLKLKKLEKVSDFIRQRLIEIEVSTNKNNSNGNDLQKILHDITKTINFETFRNGQILEETRIEYEKELQKTKNIEDGIANELADSANNSEVQIMAGFDNNGNRQQHANEDVSELRKRLLSTRTTQFDTDPKTYDEKLQYHEEQQTDILNELSSMVGAIKNGVYKLSDLIEEDKDVLKKTSSNLEDSSSRMGTMYNKLKEYHEKDRLGYWYYIKLVLGIVVAFVVILFVISVL</sequence>